<evidence type="ECO:0000313" key="2">
    <source>
        <dbReference type="EMBL" id="GIF92039.1"/>
    </source>
</evidence>
<evidence type="ECO:0000256" key="1">
    <source>
        <dbReference type="SAM" id="Phobius"/>
    </source>
</evidence>
<proteinExistence type="predicted"/>
<keyword evidence="1" id="KW-0472">Membrane</keyword>
<comment type="caution">
    <text evidence="2">The sequence shown here is derived from an EMBL/GenBank/DDBJ whole genome shotgun (WGS) entry which is preliminary data.</text>
</comment>
<accession>A0A8J3K0X3</accession>
<keyword evidence="1" id="KW-1133">Transmembrane helix</keyword>
<gene>
    <name evidence="2" type="ORF">Cch02nite_54830</name>
</gene>
<dbReference type="Proteomes" id="UP000619293">
    <property type="component" value="Unassembled WGS sequence"/>
</dbReference>
<evidence type="ECO:0000313" key="3">
    <source>
        <dbReference type="Proteomes" id="UP000619293"/>
    </source>
</evidence>
<keyword evidence="3" id="KW-1185">Reference proteome</keyword>
<feature type="transmembrane region" description="Helical" evidence="1">
    <location>
        <begin position="12"/>
        <end position="35"/>
    </location>
</feature>
<protein>
    <submittedName>
        <fullName evidence="2">Uncharacterized protein</fullName>
    </submittedName>
</protein>
<sequence>MNVRESLGTMGFGVLLSIFGFLSVANLFGVADAYARETLYRNAFLKKSGVWKSIIEPDDADWQAARRWSRVVGRIFVTAGIVILLAGTGSLIWALV</sequence>
<dbReference type="RefSeq" id="WP_191843934.1">
    <property type="nucleotide sequence ID" value="NZ_BAAALB010000029.1"/>
</dbReference>
<dbReference type="EMBL" id="BONG01000040">
    <property type="protein sequence ID" value="GIF92039.1"/>
    <property type="molecule type" value="Genomic_DNA"/>
</dbReference>
<name>A0A8J3K0X3_9ACTN</name>
<feature type="transmembrane region" description="Helical" evidence="1">
    <location>
        <begin position="75"/>
        <end position="95"/>
    </location>
</feature>
<organism evidence="2 3">
    <name type="scientific">Catellatospora chokoriensis</name>
    <dbReference type="NCBI Taxonomy" id="310353"/>
    <lineage>
        <taxon>Bacteria</taxon>
        <taxon>Bacillati</taxon>
        <taxon>Actinomycetota</taxon>
        <taxon>Actinomycetes</taxon>
        <taxon>Micromonosporales</taxon>
        <taxon>Micromonosporaceae</taxon>
        <taxon>Catellatospora</taxon>
    </lineage>
</organism>
<keyword evidence="1" id="KW-0812">Transmembrane</keyword>
<dbReference type="AlphaFoldDB" id="A0A8J3K0X3"/>
<reference evidence="2 3" key="1">
    <citation type="submission" date="2021-01" db="EMBL/GenBank/DDBJ databases">
        <title>Whole genome shotgun sequence of Catellatospora chokoriensis NBRC 107358.</title>
        <authorList>
            <person name="Komaki H."/>
            <person name="Tamura T."/>
        </authorList>
    </citation>
    <scope>NUCLEOTIDE SEQUENCE [LARGE SCALE GENOMIC DNA]</scope>
    <source>
        <strain evidence="2 3">NBRC 107358</strain>
    </source>
</reference>